<protein>
    <submittedName>
        <fullName evidence="2">Uncharacterized protein</fullName>
    </submittedName>
</protein>
<keyword evidence="3" id="KW-1185">Reference proteome</keyword>
<dbReference type="Proteomes" id="UP001203297">
    <property type="component" value="Unassembled WGS sequence"/>
</dbReference>
<keyword evidence="1" id="KW-1133">Transmembrane helix</keyword>
<keyword evidence="1" id="KW-0472">Membrane</keyword>
<accession>A0AAD4QK50</accession>
<dbReference type="EMBL" id="WTXG01000049">
    <property type="protein sequence ID" value="KAI0296325.1"/>
    <property type="molecule type" value="Genomic_DNA"/>
</dbReference>
<comment type="caution">
    <text evidence="2">The sequence shown here is derived from an EMBL/GenBank/DDBJ whole genome shotgun (WGS) entry which is preliminary data.</text>
</comment>
<name>A0AAD4QK50_9AGAM</name>
<feature type="transmembrane region" description="Helical" evidence="1">
    <location>
        <begin position="31"/>
        <end position="59"/>
    </location>
</feature>
<organism evidence="2 3">
    <name type="scientific">Multifurca ochricompacta</name>
    <dbReference type="NCBI Taxonomy" id="376703"/>
    <lineage>
        <taxon>Eukaryota</taxon>
        <taxon>Fungi</taxon>
        <taxon>Dikarya</taxon>
        <taxon>Basidiomycota</taxon>
        <taxon>Agaricomycotina</taxon>
        <taxon>Agaricomycetes</taxon>
        <taxon>Russulales</taxon>
        <taxon>Russulaceae</taxon>
        <taxon>Multifurca</taxon>
    </lineage>
</organism>
<sequence>MLFLLLKTSLMTMMMMMLLVSIMLNNKLSPMAAAVVAIGTAVVVVVFVVAVVLPAWSVTARRSRSRHRRQICLWARQSLNVLAHGVDLKTGNLPSLESRCQVAVDSAVDVERRKERI</sequence>
<dbReference type="AlphaFoldDB" id="A0AAD4QK50"/>
<gene>
    <name evidence="2" type="ORF">B0F90DRAFT_1746589</name>
</gene>
<evidence type="ECO:0000313" key="2">
    <source>
        <dbReference type="EMBL" id="KAI0296325.1"/>
    </source>
</evidence>
<evidence type="ECO:0000256" key="1">
    <source>
        <dbReference type="SAM" id="Phobius"/>
    </source>
</evidence>
<proteinExistence type="predicted"/>
<evidence type="ECO:0000313" key="3">
    <source>
        <dbReference type="Proteomes" id="UP001203297"/>
    </source>
</evidence>
<reference evidence="2" key="1">
    <citation type="journal article" date="2022" name="New Phytol.">
        <title>Evolutionary transition to the ectomycorrhizal habit in the genomes of a hyperdiverse lineage of mushroom-forming fungi.</title>
        <authorList>
            <person name="Looney B."/>
            <person name="Miyauchi S."/>
            <person name="Morin E."/>
            <person name="Drula E."/>
            <person name="Courty P.E."/>
            <person name="Kohler A."/>
            <person name="Kuo A."/>
            <person name="LaButti K."/>
            <person name="Pangilinan J."/>
            <person name="Lipzen A."/>
            <person name="Riley R."/>
            <person name="Andreopoulos W."/>
            <person name="He G."/>
            <person name="Johnson J."/>
            <person name="Nolan M."/>
            <person name="Tritt A."/>
            <person name="Barry K.W."/>
            <person name="Grigoriev I.V."/>
            <person name="Nagy L.G."/>
            <person name="Hibbett D."/>
            <person name="Henrissat B."/>
            <person name="Matheny P.B."/>
            <person name="Labbe J."/>
            <person name="Martin F.M."/>
        </authorList>
    </citation>
    <scope>NUCLEOTIDE SEQUENCE</scope>
    <source>
        <strain evidence="2">BPL690</strain>
    </source>
</reference>
<keyword evidence="1" id="KW-0812">Transmembrane</keyword>
<feature type="transmembrane region" description="Helical" evidence="1">
    <location>
        <begin position="5"/>
        <end position="25"/>
    </location>
</feature>